<evidence type="ECO:0000313" key="3">
    <source>
        <dbReference type="Proteomes" id="UP000051643"/>
    </source>
</evidence>
<sequence>MSKKNWLFILIGILVLFLLWYFAIKDRDYAIHFETKAIPGEIAYRLDVPRFNDLEIKNTAIKADFSNVVQDAKLGDESYDLNWVISKKNDSVYKVKVNIKNQDHSLKDRFLLLMEQNDFQKEMKEEIQFFKEALNAHRELYSVKIKGKTSSPENICACIDAKSSVEQKAFEMMKTIDILSGYILNNKLETRGRPRILIDSWDQTTKQISFNFCFPIAKMETYPAHPIIKIKNIPAEKTLKASFYGNYMFSHYAWLHLIDYAEKNNIAVKMENILEVFQNNPQMGGDESQWQADIYLPIAE</sequence>
<dbReference type="RefSeq" id="WP_057480737.1">
    <property type="nucleotide sequence ID" value="NZ_BMWR01000006.1"/>
</dbReference>
<dbReference type="EMBL" id="LKTP01000002">
    <property type="protein sequence ID" value="KRG30129.1"/>
    <property type="molecule type" value="Genomic_DNA"/>
</dbReference>
<accession>A0A0Q9ZMC4</accession>
<evidence type="ECO:0000313" key="2">
    <source>
        <dbReference type="EMBL" id="KRG30129.1"/>
    </source>
</evidence>
<keyword evidence="1" id="KW-1133">Transmembrane helix</keyword>
<gene>
    <name evidence="2" type="ORF">APR42_13145</name>
</gene>
<feature type="transmembrane region" description="Helical" evidence="1">
    <location>
        <begin position="6"/>
        <end position="24"/>
    </location>
</feature>
<dbReference type="InterPro" id="IPR011256">
    <property type="entry name" value="Reg_factor_effector_dom_sf"/>
</dbReference>
<name>A0A0Q9ZMC4_9FLAO</name>
<keyword evidence="1" id="KW-0472">Membrane</keyword>
<dbReference type="STRING" id="270918.APR42_13145"/>
<comment type="caution">
    <text evidence="2">The sequence shown here is derived from an EMBL/GenBank/DDBJ whole genome shotgun (WGS) entry which is preliminary data.</text>
</comment>
<dbReference type="OrthoDB" id="1421367at2"/>
<keyword evidence="3" id="KW-1185">Reference proteome</keyword>
<dbReference type="AlphaFoldDB" id="A0A0Q9ZMC4"/>
<organism evidence="2 3">
    <name type="scientific">Salegentibacter mishustinae</name>
    <dbReference type="NCBI Taxonomy" id="270918"/>
    <lineage>
        <taxon>Bacteria</taxon>
        <taxon>Pseudomonadati</taxon>
        <taxon>Bacteroidota</taxon>
        <taxon>Flavobacteriia</taxon>
        <taxon>Flavobacteriales</taxon>
        <taxon>Flavobacteriaceae</taxon>
        <taxon>Salegentibacter</taxon>
    </lineage>
</organism>
<dbReference type="Proteomes" id="UP000051643">
    <property type="component" value="Unassembled WGS sequence"/>
</dbReference>
<keyword evidence="1" id="KW-0812">Transmembrane</keyword>
<reference evidence="2" key="1">
    <citation type="submission" date="2015-10" db="EMBL/GenBank/DDBJ databases">
        <title>Draft genome sequence of Salegentibacter mishustinae KCTC 12263.</title>
        <authorList>
            <person name="Lin W."/>
            <person name="Zheng Q."/>
        </authorList>
    </citation>
    <scope>NUCLEOTIDE SEQUENCE [LARGE SCALE GENOMIC DNA]</scope>
    <source>
        <strain evidence="2">KCTC 12263</strain>
    </source>
</reference>
<dbReference type="Gene3D" id="3.20.80.10">
    <property type="entry name" value="Regulatory factor, effector binding domain"/>
    <property type="match status" value="1"/>
</dbReference>
<proteinExistence type="predicted"/>
<evidence type="ECO:0000256" key="1">
    <source>
        <dbReference type="SAM" id="Phobius"/>
    </source>
</evidence>
<protein>
    <submittedName>
        <fullName evidence="2">Uncharacterized protein</fullName>
    </submittedName>
</protein>